<sequence length="272" mass="29107">MGELVWLGRYPVKSMRGEELEEAHLDASGVAGDRRYALIDEETGLVASAKNPRRWRTLLSMAARHRPDGRTVVTCPDGTTIHADTPTVDAALSRVVGRTVRLTGTRPDDAGMERLTPPTEPGSGTMTRSSLAAGTPGDTFVDFAAIHVITTATLDALARQHPSGTMDLRRFRPNLVVRVDDATPFAENTWQGRTMIVAGQAEIQIITPTPRCAVPTLAQGDDLPDDPAVLRAAARLNRVPLFDGPPLTCVGAYAAVHCGGTVRVGDRITIAD</sequence>
<dbReference type="InterPro" id="IPR005303">
    <property type="entry name" value="MOCOS_middle"/>
</dbReference>
<evidence type="ECO:0000313" key="4">
    <source>
        <dbReference type="Proteomes" id="UP000198415"/>
    </source>
</evidence>
<evidence type="ECO:0000313" key="3">
    <source>
        <dbReference type="EMBL" id="SNR29333.1"/>
    </source>
</evidence>
<feature type="domain" description="MOSC" evidence="2">
    <location>
        <begin position="116"/>
        <end position="271"/>
    </location>
</feature>
<dbReference type="InterPro" id="IPR005302">
    <property type="entry name" value="MoCF_Sase_C"/>
</dbReference>
<dbReference type="SUPFAM" id="SSF141673">
    <property type="entry name" value="MOSC N-terminal domain-like"/>
    <property type="match status" value="1"/>
</dbReference>
<keyword evidence="4" id="KW-1185">Reference proteome</keyword>
<dbReference type="SUPFAM" id="SSF50800">
    <property type="entry name" value="PK beta-barrel domain-like"/>
    <property type="match status" value="1"/>
</dbReference>
<name>A0A238V6V8_9ACTN</name>
<dbReference type="GO" id="GO:0030151">
    <property type="term" value="F:molybdenum ion binding"/>
    <property type="evidence" value="ECO:0007669"/>
    <property type="project" value="InterPro"/>
</dbReference>
<dbReference type="InterPro" id="IPR011037">
    <property type="entry name" value="Pyrv_Knase-like_insert_dom_sf"/>
</dbReference>
<protein>
    <recommendedName>
        <fullName evidence="2">MOSC domain-containing protein</fullName>
    </recommendedName>
</protein>
<evidence type="ECO:0000259" key="2">
    <source>
        <dbReference type="PROSITE" id="PS51340"/>
    </source>
</evidence>
<accession>A0A238V6V8</accession>
<feature type="region of interest" description="Disordered" evidence="1">
    <location>
        <begin position="103"/>
        <end position="133"/>
    </location>
</feature>
<dbReference type="AlphaFoldDB" id="A0A238V6V8"/>
<dbReference type="Pfam" id="PF03476">
    <property type="entry name" value="MOSC_N"/>
    <property type="match status" value="1"/>
</dbReference>
<proteinExistence type="predicted"/>
<dbReference type="Proteomes" id="UP000198415">
    <property type="component" value="Unassembled WGS sequence"/>
</dbReference>
<dbReference type="EMBL" id="FZNR01000001">
    <property type="protein sequence ID" value="SNR29333.1"/>
    <property type="molecule type" value="Genomic_DNA"/>
</dbReference>
<gene>
    <name evidence="3" type="ORF">SAMN06264365_101680</name>
</gene>
<feature type="compositionally biased region" description="Polar residues" evidence="1">
    <location>
        <begin position="122"/>
        <end position="132"/>
    </location>
</feature>
<dbReference type="PROSITE" id="PS51340">
    <property type="entry name" value="MOSC"/>
    <property type="match status" value="1"/>
</dbReference>
<dbReference type="RefSeq" id="WP_089291433.1">
    <property type="nucleotide sequence ID" value="NZ_BOMU01000005.1"/>
</dbReference>
<organism evidence="3 4">
    <name type="scientific">Actinoplanes regularis</name>
    <dbReference type="NCBI Taxonomy" id="52697"/>
    <lineage>
        <taxon>Bacteria</taxon>
        <taxon>Bacillati</taxon>
        <taxon>Actinomycetota</taxon>
        <taxon>Actinomycetes</taxon>
        <taxon>Micromonosporales</taxon>
        <taxon>Micromonosporaceae</taxon>
        <taxon>Actinoplanes</taxon>
    </lineage>
</organism>
<dbReference type="GO" id="GO:0030170">
    <property type="term" value="F:pyridoxal phosphate binding"/>
    <property type="evidence" value="ECO:0007669"/>
    <property type="project" value="InterPro"/>
</dbReference>
<dbReference type="OrthoDB" id="9793178at2"/>
<reference evidence="3 4" key="1">
    <citation type="submission" date="2017-06" db="EMBL/GenBank/DDBJ databases">
        <authorList>
            <person name="Kim H.J."/>
            <person name="Triplett B.A."/>
        </authorList>
    </citation>
    <scope>NUCLEOTIDE SEQUENCE [LARGE SCALE GENOMIC DNA]</scope>
    <source>
        <strain evidence="3 4">DSM 43151</strain>
    </source>
</reference>
<evidence type="ECO:0000256" key="1">
    <source>
        <dbReference type="SAM" id="MobiDB-lite"/>
    </source>
</evidence>
<dbReference type="Pfam" id="PF03473">
    <property type="entry name" value="MOSC"/>
    <property type="match status" value="1"/>
</dbReference>
<dbReference type="GO" id="GO:0003824">
    <property type="term" value="F:catalytic activity"/>
    <property type="evidence" value="ECO:0007669"/>
    <property type="project" value="InterPro"/>
</dbReference>